<dbReference type="PANTHER" id="PTHR21096">
    <property type="entry name" value="PROTEIN FAM136A"/>
    <property type="match status" value="1"/>
</dbReference>
<protein>
    <recommendedName>
        <fullName evidence="4">Protein FAM136A</fullName>
    </recommendedName>
</protein>
<evidence type="ECO:0000256" key="1">
    <source>
        <dbReference type="ARBA" id="ARBA00009952"/>
    </source>
</evidence>
<proteinExistence type="inferred from homology"/>
<evidence type="ECO:0000313" key="3">
    <source>
        <dbReference type="Proteomes" id="UP001642464"/>
    </source>
</evidence>
<gene>
    <name evidence="2" type="ORF">SCF082_LOCUS16475</name>
</gene>
<evidence type="ECO:0008006" key="4">
    <source>
        <dbReference type="Google" id="ProtNLM"/>
    </source>
</evidence>
<name>A0ABP0KBZ2_9DINO</name>
<sequence>MPPAASMEEEGKKLQQSFEEVQERLMKEMLPVEKKMAQCMLDCYKDMSDVKMVHNCAERCQRDMKTVAERVQGELQGLQRSMQSCQNSVIERLNPKMESAREEGNAKNIDKIEKEFKQGVQRCMKDAQAELPDVEGRVRKLMKNAL</sequence>
<dbReference type="PANTHER" id="PTHR21096:SF0">
    <property type="entry name" value="PROTEIN FAM136A"/>
    <property type="match status" value="1"/>
</dbReference>
<dbReference type="SUPFAM" id="SSF58113">
    <property type="entry name" value="Apolipoprotein A-I"/>
    <property type="match status" value="1"/>
</dbReference>
<dbReference type="EMBL" id="CAXAMM010010746">
    <property type="protein sequence ID" value="CAK9024107.1"/>
    <property type="molecule type" value="Genomic_DNA"/>
</dbReference>
<accession>A0ABP0KBZ2</accession>
<comment type="similarity">
    <text evidence="1">Belongs to the FAM136 family.</text>
</comment>
<organism evidence="2 3">
    <name type="scientific">Durusdinium trenchii</name>
    <dbReference type="NCBI Taxonomy" id="1381693"/>
    <lineage>
        <taxon>Eukaryota</taxon>
        <taxon>Sar</taxon>
        <taxon>Alveolata</taxon>
        <taxon>Dinophyceae</taxon>
        <taxon>Suessiales</taxon>
        <taxon>Symbiodiniaceae</taxon>
        <taxon>Durusdinium</taxon>
    </lineage>
</organism>
<keyword evidence="3" id="KW-1185">Reference proteome</keyword>
<comment type="caution">
    <text evidence="2">The sequence shown here is derived from an EMBL/GenBank/DDBJ whole genome shotgun (WGS) entry which is preliminary data.</text>
</comment>
<evidence type="ECO:0000313" key="2">
    <source>
        <dbReference type="EMBL" id="CAK9024107.1"/>
    </source>
</evidence>
<dbReference type="Proteomes" id="UP001642464">
    <property type="component" value="Unassembled WGS sequence"/>
</dbReference>
<dbReference type="Pfam" id="PF05811">
    <property type="entry name" value="DUF842"/>
    <property type="match status" value="1"/>
</dbReference>
<reference evidence="2 3" key="1">
    <citation type="submission" date="2024-02" db="EMBL/GenBank/DDBJ databases">
        <authorList>
            <person name="Chen Y."/>
            <person name="Shah S."/>
            <person name="Dougan E. K."/>
            <person name="Thang M."/>
            <person name="Chan C."/>
        </authorList>
    </citation>
    <scope>NUCLEOTIDE SEQUENCE [LARGE SCALE GENOMIC DNA]</scope>
</reference>
<dbReference type="InterPro" id="IPR008560">
    <property type="entry name" value="DUF842_euk"/>
</dbReference>